<gene>
    <name evidence="1" type="ORF">UFOPK1767_00375</name>
</gene>
<dbReference type="AlphaFoldDB" id="A0A6J6F0C4"/>
<accession>A0A6J6F0C4</accession>
<protein>
    <submittedName>
        <fullName evidence="1">Unannotated protein</fullName>
    </submittedName>
</protein>
<sequence length="73" mass="7320">MTSGALVDLWAVDEDGATPPATVALNATVVAIADSGFGGDAVMTVLVDPLEVDRVLAVLDSSHVIVVTSGETP</sequence>
<dbReference type="EMBL" id="CAEZTZ010000033">
    <property type="protein sequence ID" value="CAB4581717.1"/>
    <property type="molecule type" value="Genomic_DNA"/>
</dbReference>
<reference evidence="1" key="1">
    <citation type="submission" date="2020-05" db="EMBL/GenBank/DDBJ databases">
        <authorList>
            <person name="Chiriac C."/>
            <person name="Salcher M."/>
            <person name="Ghai R."/>
            <person name="Kavagutti S V."/>
        </authorList>
    </citation>
    <scope>NUCLEOTIDE SEQUENCE</scope>
</reference>
<evidence type="ECO:0000313" key="1">
    <source>
        <dbReference type="EMBL" id="CAB4581717.1"/>
    </source>
</evidence>
<organism evidence="1">
    <name type="scientific">freshwater metagenome</name>
    <dbReference type="NCBI Taxonomy" id="449393"/>
    <lineage>
        <taxon>unclassified sequences</taxon>
        <taxon>metagenomes</taxon>
        <taxon>ecological metagenomes</taxon>
    </lineage>
</organism>
<proteinExistence type="predicted"/>
<name>A0A6J6F0C4_9ZZZZ</name>